<evidence type="ECO:0000259" key="1">
    <source>
        <dbReference type="Pfam" id="PF20722"/>
    </source>
</evidence>
<proteinExistence type="predicted"/>
<reference evidence="2 3" key="1">
    <citation type="submission" date="2014-04" db="EMBL/GenBank/DDBJ databases">
        <authorList>
            <consortium name="DOE Joint Genome Institute"/>
            <person name="Kuo A."/>
            <person name="Kohler A."/>
            <person name="Costa M.D."/>
            <person name="Nagy L.G."/>
            <person name="Floudas D."/>
            <person name="Copeland A."/>
            <person name="Barry K.W."/>
            <person name="Cichocki N."/>
            <person name="Veneault-Fourrey C."/>
            <person name="LaButti K."/>
            <person name="Lindquist E.A."/>
            <person name="Lipzen A."/>
            <person name="Lundell T."/>
            <person name="Morin E."/>
            <person name="Murat C."/>
            <person name="Sun H."/>
            <person name="Tunlid A."/>
            <person name="Henrissat B."/>
            <person name="Grigoriev I.V."/>
            <person name="Hibbett D.S."/>
            <person name="Martin F."/>
            <person name="Nordberg H.P."/>
            <person name="Cantor M.N."/>
            <person name="Hua S.X."/>
        </authorList>
    </citation>
    <scope>NUCLEOTIDE SEQUENCE [LARGE SCALE GENOMIC DNA]</scope>
    <source>
        <strain evidence="2 3">441</strain>
    </source>
</reference>
<feature type="domain" description="DUF6830" evidence="1">
    <location>
        <begin position="577"/>
        <end position="683"/>
    </location>
</feature>
<dbReference type="Pfam" id="PF18759">
    <property type="entry name" value="Plavaka"/>
    <property type="match status" value="2"/>
</dbReference>
<dbReference type="Pfam" id="PF20722">
    <property type="entry name" value="DUF6830"/>
    <property type="match status" value="1"/>
</dbReference>
<dbReference type="EMBL" id="KN833743">
    <property type="protein sequence ID" value="KIK22137.1"/>
    <property type="molecule type" value="Genomic_DNA"/>
</dbReference>
<dbReference type="InterPro" id="IPR049233">
    <property type="entry name" value="DUF6830"/>
</dbReference>
<dbReference type="InterPro" id="IPR041078">
    <property type="entry name" value="Plavaka"/>
</dbReference>
<protein>
    <recommendedName>
        <fullName evidence="1">DUF6830 domain-containing protein</fullName>
    </recommendedName>
</protein>
<dbReference type="OrthoDB" id="3232986at2759"/>
<dbReference type="HOGENOM" id="CLU_006344_10_2_1"/>
<reference evidence="3" key="2">
    <citation type="submission" date="2015-01" db="EMBL/GenBank/DDBJ databases">
        <title>Evolutionary Origins and Diversification of the Mycorrhizal Mutualists.</title>
        <authorList>
            <consortium name="DOE Joint Genome Institute"/>
            <consortium name="Mycorrhizal Genomics Consortium"/>
            <person name="Kohler A."/>
            <person name="Kuo A."/>
            <person name="Nagy L.G."/>
            <person name="Floudas D."/>
            <person name="Copeland A."/>
            <person name="Barry K.W."/>
            <person name="Cichocki N."/>
            <person name="Veneault-Fourrey C."/>
            <person name="LaButti K."/>
            <person name="Lindquist E.A."/>
            <person name="Lipzen A."/>
            <person name="Lundell T."/>
            <person name="Morin E."/>
            <person name="Murat C."/>
            <person name="Riley R."/>
            <person name="Ohm R."/>
            <person name="Sun H."/>
            <person name="Tunlid A."/>
            <person name="Henrissat B."/>
            <person name="Grigoriev I.V."/>
            <person name="Hibbett D.S."/>
            <person name="Martin F."/>
        </authorList>
    </citation>
    <scope>NUCLEOTIDE SEQUENCE [LARGE SCALE GENOMIC DNA]</scope>
    <source>
        <strain evidence="3">441</strain>
    </source>
</reference>
<dbReference type="Proteomes" id="UP000054018">
    <property type="component" value="Unassembled WGS sequence"/>
</dbReference>
<keyword evidence="3" id="KW-1185">Reference proteome</keyword>
<gene>
    <name evidence="2" type="ORF">PISMIDRAFT_102958</name>
</gene>
<name>A0A0C9ZI04_9AGAM</name>
<evidence type="ECO:0000313" key="3">
    <source>
        <dbReference type="Proteomes" id="UP000054018"/>
    </source>
</evidence>
<feature type="non-terminal residue" evidence="2">
    <location>
        <position position="812"/>
    </location>
</feature>
<accession>A0A0C9ZI04</accession>
<organism evidence="2 3">
    <name type="scientific">Pisolithus microcarpus 441</name>
    <dbReference type="NCBI Taxonomy" id="765257"/>
    <lineage>
        <taxon>Eukaryota</taxon>
        <taxon>Fungi</taxon>
        <taxon>Dikarya</taxon>
        <taxon>Basidiomycota</taxon>
        <taxon>Agaricomycotina</taxon>
        <taxon>Agaricomycetes</taxon>
        <taxon>Agaricomycetidae</taxon>
        <taxon>Boletales</taxon>
        <taxon>Sclerodermatineae</taxon>
        <taxon>Pisolithaceae</taxon>
        <taxon>Pisolithus</taxon>
    </lineage>
</organism>
<evidence type="ECO:0000313" key="2">
    <source>
        <dbReference type="EMBL" id="KIK22137.1"/>
    </source>
</evidence>
<dbReference type="AlphaFoldDB" id="A0A0C9ZI04"/>
<sequence length="812" mass="92844">IEDDQYHENRQTNIYWPFRSRAEWRLGKFLAENLMQSQINTFLKLDWVSFLDGQKPSFTTARQLLDWMDTLPSGPKWQVMQLEVDGYDTKKKIELIYRDGLEVVQSLFGNPIFAQNMSFDPLCIWKNSEREYGEWFTAHEATRIQDSLPEGATIVPIIAASDKTPVTRHTGGLEMHPLFITIGNIDSDVHMKATAYAWRCIAFMPVVKFEIHQNFQTILQARLWHKCVDIVMEKLKCAANIREFMTDPFGDIRHCFTPLVAWTADLPEQQLIATVTRNPWILDNFQKSAKANQLLRVHQPFFCDWSHSDVFVFLVPEVLHSVHKFFWDHVLKWCKEVVGSEELDFRYKVHHKCVGVHHFGSGISHTSQMTGREYHDVERSIVAMIAGAAPSAMIHSVCALMDFIYLSQRGIHMESSVRHMEASLSEFHATKHAILEAGGRSGKDHFNIPKLELMLNFANAIRRSGGLIQYTADVSEQLLITHCKTPFTRTNKQSDFAKQIIRLLDREERMRLLDVYLLLHKYDKPLINAAEDEQSLLSSVDPTSAWVSRVAPGEQCRFDSPRSIRNLFIGGLISSGATAALSVTVVPDRTELGIADIAAIYSLPDFATQLNEYVIRCGENAAHTSILQSFNEIMVWNKFRIQQYSTCRPSVILPSQVVQGQPPSSNFPYGSCDVVLLNTDGQNHVTEVQAIFQVTRTRRSRDMPPNFFAQPLLYVRPFHIISTPEVQLDTRLWMVERVYSPSTPPAPPCPLGFIIPLTEVTYAVDLIPVFGVKADRTVMMETLQEKYNQFYLNYYATKEAFDTLYHSFATST</sequence>